<evidence type="ECO:0000313" key="3">
    <source>
        <dbReference type="Proteomes" id="UP000694501"/>
    </source>
</evidence>
<protein>
    <recommendedName>
        <fullName evidence="1">DUF7848 domain-containing protein</fullName>
    </recommendedName>
</protein>
<feature type="domain" description="DUF7848" evidence="1">
    <location>
        <begin position="2"/>
        <end position="72"/>
    </location>
</feature>
<keyword evidence="3" id="KW-1185">Reference proteome</keyword>
<comment type="caution">
    <text evidence="2">The sequence shown here is derived from an EMBL/GenBank/DDBJ whole genome shotgun (WGS) entry which is preliminary data.</text>
</comment>
<evidence type="ECO:0000313" key="2">
    <source>
        <dbReference type="EMBL" id="MBU7597439.1"/>
    </source>
</evidence>
<gene>
    <name evidence="2" type="ORF">JGS22_007290</name>
</gene>
<dbReference type="AlphaFoldDB" id="A0A949N411"/>
<dbReference type="EMBL" id="JAELVF020000001">
    <property type="protein sequence ID" value="MBU7597439.1"/>
    <property type="molecule type" value="Genomic_DNA"/>
</dbReference>
<dbReference type="Pfam" id="PF25232">
    <property type="entry name" value="DUF7848"/>
    <property type="match status" value="1"/>
</dbReference>
<accession>A0A949N411</accession>
<reference evidence="2" key="1">
    <citation type="submission" date="2021-06" db="EMBL/GenBank/DDBJ databases">
        <title>Sequencing of actinobacteria type strains.</title>
        <authorList>
            <person name="Nguyen G.-S."/>
            <person name="Wentzel A."/>
        </authorList>
    </citation>
    <scope>NUCLEOTIDE SEQUENCE</scope>
    <source>
        <strain evidence="2">P38-E01</strain>
    </source>
</reference>
<proteinExistence type="predicted"/>
<dbReference type="RefSeq" id="WP_211041619.1">
    <property type="nucleotide sequence ID" value="NZ_JAELVF020000001.1"/>
</dbReference>
<name>A0A949N411_9ACTN</name>
<evidence type="ECO:0000259" key="1">
    <source>
        <dbReference type="Pfam" id="PF25232"/>
    </source>
</evidence>
<dbReference type="Proteomes" id="UP000694501">
    <property type="component" value="Unassembled WGS sequence"/>
</dbReference>
<organism evidence="2 3">
    <name type="scientific">Streptomyces tardus</name>
    <dbReference type="NCBI Taxonomy" id="2780544"/>
    <lineage>
        <taxon>Bacteria</taxon>
        <taxon>Bacillati</taxon>
        <taxon>Actinomycetota</taxon>
        <taxon>Actinomycetes</taxon>
        <taxon>Kitasatosporales</taxon>
        <taxon>Streptomycetaceae</taxon>
        <taxon>Streptomyces</taxon>
    </lineage>
</organism>
<sequence length="75" mass="8509">MLRHHRWTITPATEPDSAQPLFAMRCTVCDAVSGDTEDRDAAAGWALTHSGRNPAHRTYRETLVLPYRTYPVGRR</sequence>
<dbReference type="InterPro" id="IPR057170">
    <property type="entry name" value="DUF7848"/>
</dbReference>